<keyword evidence="4" id="KW-0813">Transport</keyword>
<reference evidence="12 13" key="1">
    <citation type="journal article" date="2018" name="Evol. Lett.">
        <title>Horizontal gene cluster transfer increased hallucinogenic mushroom diversity.</title>
        <authorList>
            <person name="Reynolds H.T."/>
            <person name="Vijayakumar V."/>
            <person name="Gluck-Thaler E."/>
            <person name="Korotkin H.B."/>
            <person name="Matheny P.B."/>
            <person name="Slot J.C."/>
        </authorList>
    </citation>
    <scope>NUCLEOTIDE SEQUENCE [LARGE SCALE GENOMIC DNA]</scope>
    <source>
        <strain evidence="12 13">2631</strain>
    </source>
</reference>
<keyword evidence="8" id="KW-0072">Autophagy</keyword>
<feature type="compositionally biased region" description="Basic and acidic residues" evidence="11">
    <location>
        <begin position="110"/>
        <end position="130"/>
    </location>
</feature>
<evidence type="ECO:0000256" key="6">
    <source>
        <dbReference type="ARBA" id="ARBA00022786"/>
    </source>
</evidence>
<keyword evidence="13" id="KW-1185">Reference proteome</keyword>
<comment type="subcellular location">
    <subcellularLocation>
        <location evidence="1">Cytoplasm</location>
    </subcellularLocation>
</comment>
<dbReference type="OrthoDB" id="1584384at2759"/>
<evidence type="ECO:0000313" key="13">
    <source>
        <dbReference type="Proteomes" id="UP000283269"/>
    </source>
</evidence>
<evidence type="ECO:0000313" key="12">
    <source>
        <dbReference type="EMBL" id="PPQ84214.1"/>
    </source>
</evidence>
<evidence type="ECO:0000256" key="7">
    <source>
        <dbReference type="ARBA" id="ARBA00022927"/>
    </source>
</evidence>
<gene>
    <name evidence="12" type="ORF">CVT25_002157</name>
</gene>
<dbReference type="PANTHER" id="PTHR12866">
    <property type="entry name" value="UBIQUITIN-LIKE-CONJUGATING ENZYME ATG3"/>
    <property type="match status" value="1"/>
</dbReference>
<dbReference type="GO" id="GO:0000407">
    <property type="term" value="C:phagophore assembly site"/>
    <property type="evidence" value="ECO:0007669"/>
    <property type="project" value="TreeGrafter"/>
</dbReference>
<feature type="compositionally biased region" description="Low complexity" evidence="11">
    <location>
        <begin position="310"/>
        <end position="324"/>
    </location>
</feature>
<dbReference type="GO" id="GO:0061723">
    <property type="term" value="P:glycophagy"/>
    <property type="evidence" value="ECO:0007669"/>
    <property type="project" value="TreeGrafter"/>
</dbReference>
<evidence type="ECO:0000256" key="8">
    <source>
        <dbReference type="ARBA" id="ARBA00023006"/>
    </source>
</evidence>
<dbReference type="STRING" id="93625.A0A409X0B8"/>
<organism evidence="12 13">
    <name type="scientific">Psilocybe cyanescens</name>
    <dbReference type="NCBI Taxonomy" id="93625"/>
    <lineage>
        <taxon>Eukaryota</taxon>
        <taxon>Fungi</taxon>
        <taxon>Dikarya</taxon>
        <taxon>Basidiomycota</taxon>
        <taxon>Agaricomycotina</taxon>
        <taxon>Agaricomycetes</taxon>
        <taxon>Agaricomycetidae</taxon>
        <taxon>Agaricales</taxon>
        <taxon>Agaricineae</taxon>
        <taxon>Strophariaceae</taxon>
        <taxon>Psilocybe</taxon>
    </lineage>
</organism>
<dbReference type="GO" id="GO:0005829">
    <property type="term" value="C:cytosol"/>
    <property type="evidence" value="ECO:0007669"/>
    <property type="project" value="TreeGrafter"/>
</dbReference>
<evidence type="ECO:0000256" key="1">
    <source>
        <dbReference type="ARBA" id="ARBA00004496"/>
    </source>
</evidence>
<evidence type="ECO:0000256" key="9">
    <source>
        <dbReference type="ARBA" id="ARBA00032144"/>
    </source>
</evidence>
<dbReference type="GO" id="GO:0015031">
    <property type="term" value="P:protein transport"/>
    <property type="evidence" value="ECO:0007669"/>
    <property type="project" value="UniProtKB-KW"/>
</dbReference>
<feature type="compositionally biased region" description="Low complexity" evidence="11">
    <location>
        <begin position="185"/>
        <end position="196"/>
    </location>
</feature>
<comment type="caution">
    <text evidence="12">The sequence shown here is derived from an EMBL/GenBank/DDBJ whole genome shotgun (WGS) entry which is preliminary data.</text>
</comment>
<dbReference type="GO" id="GO:0019776">
    <property type="term" value="F:Atg8-family ligase activity"/>
    <property type="evidence" value="ECO:0007669"/>
    <property type="project" value="TreeGrafter"/>
</dbReference>
<evidence type="ECO:0000256" key="10">
    <source>
        <dbReference type="ARBA" id="ARBA00033139"/>
    </source>
</evidence>
<sequence>MQTIQSHFFAVREYISPVLKESKFKEHGRITPEEFVAAGDFLVYKFPVWTWEKGDATKTRDFLPVDKQYLVTRGVPCLRRATSLAYTEDDERLISFADSSTPSAEGDEWVETHAGRKSSKDAAGADHSEIAEIPDLEIPGDGDAHDLAAGMGSLSLGNQAGEHEIPDLDDIPDMEEEDLEDGDEATAAPKPAAAKTFPSGLVDPNPVEASKNNLLQVRTYDVMITYDKYYQTPRVWLIGYDENGTPLTPPQIFQDISADHAHKTVTIEPFIHSTSLQAASVHPCKHSSVMKKVIERMNNSVVAEQLARKAPSSSSSATPASPSAKDGSKKKWLFSRKASGSGRDMPSASASANANEEEEVEGMRVDFYLVVFLKFIASIVPTIEVDSTTSF</sequence>
<comment type="similarity">
    <text evidence="2">Belongs to the ATG3 family.</text>
</comment>
<evidence type="ECO:0000256" key="4">
    <source>
        <dbReference type="ARBA" id="ARBA00022448"/>
    </source>
</evidence>
<dbReference type="GO" id="GO:0044804">
    <property type="term" value="P:nucleophagy"/>
    <property type="evidence" value="ECO:0007669"/>
    <property type="project" value="TreeGrafter"/>
</dbReference>
<keyword evidence="6" id="KW-0833">Ubl conjugation pathway</keyword>
<dbReference type="GO" id="GO:0000422">
    <property type="term" value="P:autophagy of mitochondrion"/>
    <property type="evidence" value="ECO:0007669"/>
    <property type="project" value="TreeGrafter"/>
</dbReference>
<evidence type="ECO:0000256" key="3">
    <source>
        <dbReference type="ARBA" id="ARBA00018067"/>
    </source>
</evidence>
<proteinExistence type="inferred from homology"/>
<evidence type="ECO:0000256" key="5">
    <source>
        <dbReference type="ARBA" id="ARBA00022490"/>
    </source>
</evidence>
<protein>
    <recommendedName>
        <fullName evidence="3">Autophagy-related protein 3</fullName>
    </recommendedName>
    <alternativeName>
        <fullName evidence="9 10">Autophagy-related E2-like conjugation enzyme ATG3</fullName>
    </alternativeName>
</protein>
<dbReference type="FunCoup" id="A0A409X0B8">
    <property type="interactions" value="627"/>
</dbReference>
<dbReference type="InterPro" id="IPR007135">
    <property type="entry name" value="Atg3/Atg10"/>
</dbReference>
<evidence type="ECO:0000256" key="2">
    <source>
        <dbReference type="ARBA" id="ARBA00007683"/>
    </source>
</evidence>
<dbReference type="Proteomes" id="UP000283269">
    <property type="component" value="Unassembled WGS sequence"/>
</dbReference>
<dbReference type="PANTHER" id="PTHR12866:SF2">
    <property type="entry name" value="UBIQUITIN-LIKE-CONJUGATING ENZYME ATG3"/>
    <property type="match status" value="1"/>
</dbReference>
<evidence type="ECO:0000256" key="11">
    <source>
        <dbReference type="SAM" id="MobiDB-lite"/>
    </source>
</evidence>
<keyword evidence="7" id="KW-0653">Protein transport</keyword>
<dbReference type="AlphaFoldDB" id="A0A409X0B8"/>
<dbReference type="Pfam" id="PF03987">
    <property type="entry name" value="Autophagy_act_C"/>
    <property type="match status" value="1"/>
</dbReference>
<feature type="compositionally biased region" description="Acidic residues" evidence="11">
    <location>
        <begin position="167"/>
        <end position="184"/>
    </location>
</feature>
<accession>A0A409X0B8</accession>
<feature type="region of interest" description="Disordered" evidence="11">
    <location>
        <begin position="96"/>
        <end position="207"/>
    </location>
</feature>
<dbReference type="InParanoid" id="A0A409X0B8"/>
<keyword evidence="5" id="KW-0963">Cytoplasm</keyword>
<dbReference type="EMBL" id="NHYD01002913">
    <property type="protein sequence ID" value="PPQ84214.1"/>
    <property type="molecule type" value="Genomic_DNA"/>
</dbReference>
<name>A0A409X0B8_PSICY</name>
<feature type="region of interest" description="Disordered" evidence="11">
    <location>
        <begin position="305"/>
        <end position="356"/>
    </location>
</feature>
<dbReference type="GO" id="GO:0000045">
    <property type="term" value="P:autophagosome assembly"/>
    <property type="evidence" value="ECO:0007669"/>
    <property type="project" value="TreeGrafter"/>
</dbReference>